<dbReference type="Proteomes" id="UP001324115">
    <property type="component" value="Unassembled WGS sequence"/>
</dbReference>
<accession>A0AAN7EZD7</accession>
<dbReference type="PANTHER" id="PTHR40891:SF1">
    <property type="entry name" value="DUF295 DOMAIN-CONTAINING PROTEIN"/>
    <property type="match status" value="1"/>
</dbReference>
<feature type="compositionally biased region" description="Basic and acidic residues" evidence="1">
    <location>
        <begin position="1"/>
        <end position="11"/>
    </location>
</feature>
<dbReference type="SUPFAM" id="SSF82171">
    <property type="entry name" value="DPP6 N-terminal domain-like"/>
    <property type="match status" value="1"/>
</dbReference>
<name>A0AAN7EZD7_QUERU</name>
<dbReference type="EMBL" id="JAXUIC010000007">
    <property type="protein sequence ID" value="KAK4583006.1"/>
    <property type="molecule type" value="Genomic_DNA"/>
</dbReference>
<gene>
    <name evidence="3" type="ORF">RGQ29_025961</name>
</gene>
<comment type="caution">
    <text evidence="3">The sequence shown here is derived from an EMBL/GenBank/DDBJ whole genome shotgun (WGS) entry which is preliminary data.</text>
</comment>
<dbReference type="PANTHER" id="PTHR40891">
    <property type="entry name" value="DUF295 DOMAIN-CONTAINING PROTEIN"/>
    <property type="match status" value="1"/>
</dbReference>
<dbReference type="InterPro" id="IPR005174">
    <property type="entry name" value="KIB1-4_b-propeller"/>
</dbReference>
<evidence type="ECO:0000259" key="2">
    <source>
        <dbReference type="Pfam" id="PF03478"/>
    </source>
</evidence>
<dbReference type="Pfam" id="PF03478">
    <property type="entry name" value="Beta-prop_KIB1-4"/>
    <property type="match status" value="1"/>
</dbReference>
<keyword evidence="4" id="KW-1185">Reference proteome</keyword>
<evidence type="ECO:0000313" key="3">
    <source>
        <dbReference type="EMBL" id="KAK4583006.1"/>
    </source>
</evidence>
<organism evidence="3 4">
    <name type="scientific">Quercus rubra</name>
    <name type="common">Northern red oak</name>
    <name type="synonym">Quercus borealis</name>
    <dbReference type="NCBI Taxonomy" id="3512"/>
    <lineage>
        <taxon>Eukaryota</taxon>
        <taxon>Viridiplantae</taxon>
        <taxon>Streptophyta</taxon>
        <taxon>Embryophyta</taxon>
        <taxon>Tracheophyta</taxon>
        <taxon>Spermatophyta</taxon>
        <taxon>Magnoliopsida</taxon>
        <taxon>eudicotyledons</taxon>
        <taxon>Gunneridae</taxon>
        <taxon>Pentapetalae</taxon>
        <taxon>rosids</taxon>
        <taxon>fabids</taxon>
        <taxon>Fagales</taxon>
        <taxon>Fagaceae</taxon>
        <taxon>Quercus</taxon>
    </lineage>
</organism>
<dbReference type="AlphaFoldDB" id="A0AAN7EZD7"/>
<evidence type="ECO:0000313" key="4">
    <source>
        <dbReference type="Proteomes" id="UP001324115"/>
    </source>
</evidence>
<protein>
    <recommendedName>
        <fullName evidence="2">KIB1-4 beta-propeller domain-containing protein</fullName>
    </recommendedName>
</protein>
<evidence type="ECO:0000256" key="1">
    <source>
        <dbReference type="SAM" id="MobiDB-lite"/>
    </source>
</evidence>
<proteinExistence type="predicted"/>
<sequence>MEEARERKEQLQEPSNKKQLMLSYPPTDTQSYPWLVICDGKDKERQTFFSISKNYFYTRTIPEMRNKLIYTSTNGWLVLKDLDSNNLCLLNPTSKEMMQLPRLVDITDDDICILTATPNDPNHQFHVVFIHSNTCTFYFCQLGDEKFYKQTFEENGSERIYSATFHGGKIHLSIYFGVPAGNLLYTAEFVGREIYFTKLAVEDIDKSLPFIFGFQTYLIESCGELLFVKRMSFGSYDRKVHSFLIFRMDFSKKAWVQVKNIGERAIFISDRSNISCFVPENGVKRNSIYFTMTSSRFLYVFDLEDDTITKFLPCPTVTRRDLYLDWVIL</sequence>
<reference evidence="3 4" key="1">
    <citation type="journal article" date="2023" name="G3 (Bethesda)">
        <title>A haplotype-resolved chromosome-scale genome for Quercus rubra L. provides insights into the genetics of adaptive traits for red oak species.</title>
        <authorList>
            <person name="Kapoor B."/>
            <person name="Jenkins J."/>
            <person name="Schmutz J."/>
            <person name="Zhebentyayeva T."/>
            <person name="Kuelheim C."/>
            <person name="Coggeshall M."/>
            <person name="Heim C."/>
            <person name="Lasky J.R."/>
            <person name="Leites L."/>
            <person name="Islam-Faridi N."/>
            <person name="Romero-Severson J."/>
            <person name="DeLeo V.L."/>
            <person name="Lucas S.M."/>
            <person name="Lazic D."/>
            <person name="Gailing O."/>
            <person name="Carlson J."/>
            <person name="Staton M."/>
        </authorList>
    </citation>
    <scope>NUCLEOTIDE SEQUENCE [LARGE SCALE GENOMIC DNA]</scope>
    <source>
        <strain evidence="3">Pseudo-F2</strain>
    </source>
</reference>
<feature type="domain" description="KIB1-4 beta-propeller" evidence="2">
    <location>
        <begin position="48"/>
        <end position="295"/>
    </location>
</feature>
<feature type="region of interest" description="Disordered" evidence="1">
    <location>
        <begin position="1"/>
        <end position="25"/>
    </location>
</feature>